<dbReference type="AlphaFoldDB" id="A0AAV4B9M8"/>
<reference evidence="1 2" key="1">
    <citation type="journal article" date="2021" name="Elife">
        <title>Chloroplast acquisition without the gene transfer in kleptoplastic sea slugs, Plakobranchus ocellatus.</title>
        <authorList>
            <person name="Maeda T."/>
            <person name="Takahashi S."/>
            <person name="Yoshida T."/>
            <person name="Shimamura S."/>
            <person name="Takaki Y."/>
            <person name="Nagai Y."/>
            <person name="Toyoda A."/>
            <person name="Suzuki Y."/>
            <person name="Arimoto A."/>
            <person name="Ishii H."/>
            <person name="Satoh N."/>
            <person name="Nishiyama T."/>
            <person name="Hasebe M."/>
            <person name="Maruyama T."/>
            <person name="Minagawa J."/>
            <person name="Obokata J."/>
            <person name="Shigenobu S."/>
        </authorList>
    </citation>
    <scope>NUCLEOTIDE SEQUENCE [LARGE SCALE GENOMIC DNA]</scope>
</reference>
<dbReference type="Proteomes" id="UP000735302">
    <property type="component" value="Unassembled WGS sequence"/>
</dbReference>
<evidence type="ECO:0000313" key="1">
    <source>
        <dbReference type="EMBL" id="GFO17151.1"/>
    </source>
</evidence>
<evidence type="ECO:0000313" key="2">
    <source>
        <dbReference type="Proteomes" id="UP000735302"/>
    </source>
</evidence>
<sequence length="114" mass="12316">MVTSRKLTTNGRISGNLFKQVKWRPAASRQPTSGSSAETADLVNPAAHSSRNLSDILIGHMTGHSGNEGSKVIPQVLTSISGVIRPLFWVMSLVAHTEIDNPVSEEASRLLLQR</sequence>
<organism evidence="1 2">
    <name type="scientific">Plakobranchus ocellatus</name>
    <dbReference type="NCBI Taxonomy" id="259542"/>
    <lineage>
        <taxon>Eukaryota</taxon>
        <taxon>Metazoa</taxon>
        <taxon>Spiralia</taxon>
        <taxon>Lophotrochozoa</taxon>
        <taxon>Mollusca</taxon>
        <taxon>Gastropoda</taxon>
        <taxon>Heterobranchia</taxon>
        <taxon>Euthyneura</taxon>
        <taxon>Panpulmonata</taxon>
        <taxon>Sacoglossa</taxon>
        <taxon>Placobranchoidea</taxon>
        <taxon>Plakobranchidae</taxon>
        <taxon>Plakobranchus</taxon>
    </lineage>
</organism>
<accession>A0AAV4B9M8</accession>
<name>A0AAV4B9M8_9GAST</name>
<protein>
    <submittedName>
        <fullName evidence="1">Uncharacterized protein</fullName>
    </submittedName>
</protein>
<comment type="caution">
    <text evidence="1">The sequence shown here is derived from an EMBL/GenBank/DDBJ whole genome shotgun (WGS) entry which is preliminary data.</text>
</comment>
<gene>
    <name evidence="1" type="ORF">PoB_004365600</name>
</gene>
<keyword evidence="2" id="KW-1185">Reference proteome</keyword>
<proteinExistence type="predicted"/>
<dbReference type="EMBL" id="BLXT01004727">
    <property type="protein sequence ID" value="GFO17151.1"/>
    <property type="molecule type" value="Genomic_DNA"/>
</dbReference>